<accession>A0A9E7K9N3</accession>
<reference evidence="1" key="1">
    <citation type="submission" date="2022-05" db="EMBL/GenBank/DDBJ databases">
        <title>The Musa troglodytarum L. genome provides insights into the mechanism of non-climacteric behaviour and enrichment of carotenoids.</title>
        <authorList>
            <person name="Wang J."/>
        </authorList>
    </citation>
    <scope>NUCLEOTIDE SEQUENCE</scope>
    <source>
        <tissue evidence="1">Leaf</tissue>
    </source>
</reference>
<sequence>MRHGCMLRQHTISIFSRRTLSSLPLPWIHWALVELVPYGPLLCCLPRGCEKRMTTVFPFSCCNGDAARDSPPGHRDHEPLDAACCILDQDWEAYLDCSCIWLLVHSAGEHEVCSRRHVC</sequence>
<keyword evidence="2" id="KW-1185">Reference proteome</keyword>
<gene>
    <name evidence="1" type="ORF">MUK42_12902</name>
</gene>
<evidence type="ECO:0000313" key="1">
    <source>
        <dbReference type="EMBL" id="URE11933.1"/>
    </source>
</evidence>
<name>A0A9E7K9N3_9LILI</name>
<proteinExistence type="predicted"/>
<dbReference type="AlphaFoldDB" id="A0A9E7K9N3"/>
<dbReference type="EMBL" id="CP097508">
    <property type="protein sequence ID" value="URE11933.1"/>
    <property type="molecule type" value="Genomic_DNA"/>
</dbReference>
<evidence type="ECO:0000313" key="2">
    <source>
        <dbReference type="Proteomes" id="UP001055439"/>
    </source>
</evidence>
<organism evidence="1 2">
    <name type="scientific">Musa troglodytarum</name>
    <name type="common">fe'i banana</name>
    <dbReference type="NCBI Taxonomy" id="320322"/>
    <lineage>
        <taxon>Eukaryota</taxon>
        <taxon>Viridiplantae</taxon>
        <taxon>Streptophyta</taxon>
        <taxon>Embryophyta</taxon>
        <taxon>Tracheophyta</taxon>
        <taxon>Spermatophyta</taxon>
        <taxon>Magnoliopsida</taxon>
        <taxon>Liliopsida</taxon>
        <taxon>Zingiberales</taxon>
        <taxon>Musaceae</taxon>
        <taxon>Musa</taxon>
    </lineage>
</organism>
<dbReference type="Proteomes" id="UP001055439">
    <property type="component" value="Chromosome 6"/>
</dbReference>
<protein>
    <submittedName>
        <fullName evidence="1">Uncharacterized protein</fullName>
    </submittedName>
</protein>